<feature type="region of interest" description="Disordered" evidence="1">
    <location>
        <begin position="75"/>
        <end position="102"/>
    </location>
</feature>
<sequence>MHRIRRVVITLVAAAAAMFPVAAFASAPPALADPICGTPGTPPCAGPSPLTPEQQCALIAWRSMLPCNWLGMQVPAGTPGSWDNPPAPPPPAEPPPPPPPPP</sequence>
<dbReference type="HOGENOM" id="CLU_2423792_0_0_11"/>
<evidence type="ECO:0000256" key="2">
    <source>
        <dbReference type="SAM" id="SignalP"/>
    </source>
</evidence>
<dbReference type="AlphaFoldDB" id="A0A0H2ZRH5"/>
<feature type="chain" id="PRO_5002604163" evidence="2">
    <location>
        <begin position="26"/>
        <end position="102"/>
    </location>
</feature>
<organism evidence="3 4">
    <name type="scientific">Mycobacterium avium (strain 104)</name>
    <dbReference type="NCBI Taxonomy" id="243243"/>
    <lineage>
        <taxon>Bacteria</taxon>
        <taxon>Bacillati</taxon>
        <taxon>Actinomycetota</taxon>
        <taxon>Actinomycetes</taxon>
        <taxon>Mycobacteriales</taxon>
        <taxon>Mycobacteriaceae</taxon>
        <taxon>Mycobacterium</taxon>
        <taxon>Mycobacterium avium complex (MAC)</taxon>
    </lineage>
</organism>
<dbReference type="KEGG" id="mav:MAV_3538"/>
<evidence type="ECO:0000313" key="4">
    <source>
        <dbReference type="Proteomes" id="UP000001574"/>
    </source>
</evidence>
<dbReference type="Proteomes" id="UP000001574">
    <property type="component" value="Chromosome"/>
</dbReference>
<reference evidence="3 4" key="1">
    <citation type="submission" date="2006-10" db="EMBL/GenBank/DDBJ databases">
        <authorList>
            <person name="Fleischmann R.D."/>
            <person name="Dodson R.J."/>
            <person name="Haft D.H."/>
            <person name="Merkel J.S."/>
            <person name="Nelson W.C."/>
            <person name="Fraser C.M."/>
        </authorList>
    </citation>
    <scope>NUCLEOTIDE SEQUENCE [LARGE SCALE GENOMIC DNA]</scope>
    <source>
        <strain evidence="3 4">104</strain>
    </source>
</reference>
<feature type="compositionally biased region" description="Pro residues" evidence="1">
    <location>
        <begin position="85"/>
        <end position="102"/>
    </location>
</feature>
<dbReference type="PROSITE" id="PS51318">
    <property type="entry name" value="TAT"/>
    <property type="match status" value="1"/>
</dbReference>
<keyword evidence="2" id="KW-0732">Signal</keyword>
<gene>
    <name evidence="3" type="ordered locus">MAV_3538</name>
</gene>
<dbReference type="InterPro" id="IPR006311">
    <property type="entry name" value="TAT_signal"/>
</dbReference>
<protein>
    <submittedName>
        <fullName evidence="3">Uncharacterized protein</fullName>
    </submittedName>
</protein>
<evidence type="ECO:0000313" key="3">
    <source>
        <dbReference type="EMBL" id="ABK64930.1"/>
    </source>
</evidence>
<accession>A0A0H2ZRH5</accession>
<evidence type="ECO:0000256" key="1">
    <source>
        <dbReference type="SAM" id="MobiDB-lite"/>
    </source>
</evidence>
<proteinExistence type="predicted"/>
<name>A0A0H2ZRH5_MYCA1</name>
<dbReference type="EMBL" id="CP000479">
    <property type="protein sequence ID" value="ABK64930.1"/>
    <property type="molecule type" value="Genomic_DNA"/>
</dbReference>
<feature type="signal peptide" evidence="2">
    <location>
        <begin position="1"/>
        <end position="25"/>
    </location>
</feature>